<dbReference type="Pfam" id="PF13517">
    <property type="entry name" value="FG-GAP_3"/>
    <property type="match status" value="1"/>
</dbReference>
<name>A0ABY8LHT1_9RHOB</name>
<keyword evidence="1 2" id="KW-0732">Signal</keyword>
<reference evidence="3 4" key="1">
    <citation type="submission" date="2023-04" db="EMBL/GenBank/DDBJ databases">
        <title>Jannaschia ovalis sp. nov., a marine bacterium isolated from sea tidal flat.</title>
        <authorList>
            <person name="Kwon D.Y."/>
            <person name="Kim J.-J."/>
        </authorList>
    </citation>
    <scope>NUCLEOTIDE SEQUENCE [LARGE SCALE GENOMIC DNA]</scope>
    <source>
        <strain evidence="3 4">GRR-S6-38</strain>
    </source>
</reference>
<evidence type="ECO:0000256" key="1">
    <source>
        <dbReference type="ARBA" id="ARBA00022729"/>
    </source>
</evidence>
<evidence type="ECO:0000313" key="4">
    <source>
        <dbReference type="Proteomes" id="UP001243420"/>
    </source>
</evidence>
<feature type="chain" id="PRO_5046880967" evidence="2">
    <location>
        <begin position="19"/>
        <end position="260"/>
    </location>
</feature>
<evidence type="ECO:0000256" key="2">
    <source>
        <dbReference type="SAM" id="SignalP"/>
    </source>
</evidence>
<feature type="signal peptide" evidence="2">
    <location>
        <begin position="1"/>
        <end position="18"/>
    </location>
</feature>
<dbReference type="SUPFAM" id="SSF69318">
    <property type="entry name" value="Integrin alpha N-terminal domain"/>
    <property type="match status" value="1"/>
</dbReference>
<keyword evidence="4" id="KW-1185">Reference proteome</keyword>
<dbReference type="InterPro" id="IPR013517">
    <property type="entry name" value="FG-GAP"/>
</dbReference>
<dbReference type="EMBL" id="CP122537">
    <property type="protein sequence ID" value="WGH79715.1"/>
    <property type="molecule type" value="Genomic_DNA"/>
</dbReference>
<protein>
    <submittedName>
        <fullName evidence="3">VCBS repeat-containing protein</fullName>
    </submittedName>
</protein>
<dbReference type="Proteomes" id="UP001243420">
    <property type="component" value="Chromosome"/>
</dbReference>
<dbReference type="InterPro" id="IPR028994">
    <property type="entry name" value="Integrin_alpha_N"/>
</dbReference>
<accession>A0ABY8LHT1</accession>
<proteinExistence type="predicted"/>
<evidence type="ECO:0000313" key="3">
    <source>
        <dbReference type="EMBL" id="WGH79715.1"/>
    </source>
</evidence>
<organism evidence="3 4">
    <name type="scientific">Jannaschia ovalis</name>
    <dbReference type="NCBI Taxonomy" id="3038773"/>
    <lineage>
        <taxon>Bacteria</taxon>
        <taxon>Pseudomonadati</taxon>
        <taxon>Pseudomonadota</taxon>
        <taxon>Alphaproteobacteria</taxon>
        <taxon>Rhodobacterales</taxon>
        <taxon>Roseobacteraceae</taxon>
        <taxon>Jannaschia</taxon>
    </lineage>
</organism>
<dbReference type="RefSeq" id="WP_279966648.1">
    <property type="nucleotide sequence ID" value="NZ_CP122537.1"/>
</dbReference>
<gene>
    <name evidence="3" type="ORF">P8627_05485</name>
</gene>
<sequence length="260" mass="27034">MRRAAAAAALCATLTVFAAAPAAACLPAAMDAALPGSHTLDATGASAAWYEDPTAILGHGIMGEVADAATLAAILYPDTVPCAVRRLAAGPGHVFEDIAPRLHDLDGDHRPEVIAVRSSLTEGAQLAIYAARGDGLALIAATPPIGRRHRWLAPAAIADLDGDGAVEIAYVDRPHLARVLRIWRFADGALTELARFDGVTNHRIGEPVIRGGLLDCGTGPEIVLASADWTRTLALRFDGRAIAPRDIGPWRDGAALRCGG</sequence>